<sequence>MGPVPEQLLEEVGALPSAAVFTPPAGSSPQEHTAAGGNIINSLPDVWGELDAIDHLILASTSNFGIATSLEIDSFFLRKNYLRPLFPQNHRCFAGIPKPLS</sequence>
<dbReference type="AlphaFoldDB" id="A0A7R9FC98"/>
<protein>
    <submittedName>
        <fullName evidence="1">Uncharacterized protein</fullName>
    </submittedName>
</protein>
<proteinExistence type="predicted"/>
<evidence type="ECO:0000313" key="1">
    <source>
        <dbReference type="EMBL" id="CAD7450492.1"/>
    </source>
</evidence>
<gene>
    <name evidence="1" type="ORF">TBIB3V08_LOCUS12762</name>
</gene>
<reference evidence="1" key="1">
    <citation type="submission" date="2020-11" db="EMBL/GenBank/DDBJ databases">
        <authorList>
            <person name="Tran Van P."/>
        </authorList>
    </citation>
    <scope>NUCLEOTIDE SEQUENCE</scope>
</reference>
<dbReference type="EMBL" id="OD575706">
    <property type="protein sequence ID" value="CAD7450492.1"/>
    <property type="molecule type" value="Genomic_DNA"/>
</dbReference>
<name>A0A7R9FC98_9NEOP</name>
<organism evidence="1">
    <name type="scientific">Timema bartmani</name>
    <dbReference type="NCBI Taxonomy" id="61472"/>
    <lineage>
        <taxon>Eukaryota</taxon>
        <taxon>Metazoa</taxon>
        <taxon>Ecdysozoa</taxon>
        <taxon>Arthropoda</taxon>
        <taxon>Hexapoda</taxon>
        <taxon>Insecta</taxon>
        <taxon>Pterygota</taxon>
        <taxon>Neoptera</taxon>
        <taxon>Polyneoptera</taxon>
        <taxon>Phasmatodea</taxon>
        <taxon>Timematodea</taxon>
        <taxon>Timematoidea</taxon>
        <taxon>Timematidae</taxon>
        <taxon>Timema</taxon>
    </lineage>
</organism>
<accession>A0A7R9FC98</accession>